<name>A0AAV2WFV2_MYCNE</name>
<dbReference type="InterPro" id="IPR036291">
    <property type="entry name" value="NAD(P)-bd_dom_sf"/>
</dbReference>
<feature type="domain" description="1-deoxy-D-xylulose 5-phosphate reductoisomerase N-terminal" evidence="10">
    <location>
        <begin position="110"/>
        <end position="227"/>
    </location>
</feature>
<dbReference type="InterPro" id="IPR003821">
    <property type="entry name" value="DXP_reductoisomerase"/>
</dbReference>
<feature type="binding site" evidence="9">
    <location>
        <position position="314"/>
    </location>
    <ligand>
        <name>1-deoxy-D-xylulose 5-phosphate</name>
        <dbReference type="ChEBI" id="CHEBI:57792"/>
    </ligand>
</feature>
<keyword evidence="4 9" id="KW-0521">NADP</keyword>
<dbReference type="PANTHER" id="PTHR30525:SF0">
    <property type="entry name" value="1-DEOXY-D-XYLULOSE 5-PHOSPHATE REDUCTOISOMERASE, CHLOROPLASTIC"/>
    <property type="match status" value="1"/>
</dbReference>
<feature type="binding site" evidence="9">
    <location>
        <position position="244"/>
    </location>
    <ligand>
        <name>1-deoxy-D-xylulose 5-phosphate</name>
        <dbReference type="ChEBI" id="CHEBI:57792"/>
    </ligand>
</feature>
<evidence type="ECO:0000256" key="3">
    <source>
        <dbReference type="ARBA" id="ARBA00022723"/>
    </source>
</evidence>
<evidence type="ECO:0000256" key="9">
    <source>
        <dbReference type="HAMAP-Rule" id="MF_00183"/>
    </source>
</evidence>
<proteinExistence type="inferred from homology"/>
<dbReference type="AlphaFoldDB" id="A0AAV2WFV2"/>
<dbReference type="GO" id="GO:0030604">
    <property type="term" value="F:1-deoxy-D-xylulose-5-phosphate reductoisomerase activity"/>
    <property type="evidence" value="ECO:0007669"/>
    <property type="project" value="UniProtKB-UniRule"/>
</dbReference>
<dbReference type="InterPro" id="IPR026877">
    <property type="entry name" value="DXPR_C"/>
</dbReference>
<dbReference type="Pfam" id="PF08436">
    <property type="entry name" value="DXP_redisom_C"/>
    <property type="match status" value="1"/>
</dbReference>
<gene>
    <name evidence="9" type="primary">dxr</name>
    <name evidence="13" type="ORF">BN1047_00915</name>
</gene>
<feature type="binding site" evidence="9">
    <location>
        <position position="221"/>
    </location>
    <ligand>
        <name>NADPH</name>
        <dbReference type="ChEBI" id="CHEBI:57783"/>
    </ligand>
</feature>
<evidence type="ECO:0000256" key="1">
    <source>
        <dbReference type="ARBA" id="ARBA00005094"/>
    </source>
</evidence>
<feature type="binding site" evidence="9">
    <location>
        <position position="119"/>
    </location>
    <ligand>
        <name>NADPH</name>
        <dbReference type="ChEBI" id="CHEBI:57783"/>
    </ligand>
</feature>
<dbReference type="GO" id="GO:0070402">
    <property type="term" value="F:NADPH binding"/>
    <property type="evidence" value="ECO:0007669"/>
    <property type="project" value="InterPro"/>
</dbReference>
<feature type="binding site" evidence="9">
    <location>
        <position position="292"/>
    </location>
    <ligand>
        <name>1-deoxy-D-xylulose 5-phosphate</name>
        <dbReference type="ChEBI" id="CHEBI:57792"/>
    </ligand>
</feature>
<comment type="caution">
    <text evidence="9">Lacks conserved residue(s) required for the propagation of feature annotation.</text>
</comment>
<dbReference type="InterPro" id="IPR013644">
    <property type="entry name" value="DXP_reductoisomerase_C"/>
</dbReference>
<feature type="domain" description="1-deoxy-D-xylulose 5-phosphate reductoisomerase C-terminal" evidence="11">
    <location>
        <begin position="239"/>
        <end position="322"/>
    </location>
</feature>
<evidence type="ECO:0000313" key="13">
    <source>
        <dbReference type="EMBL" id="CDQ43054.1"/>
    </source>
</evidence>
<keyword evidence="9" id="KW-0460">Magnesium</keyword>
<comment type="function">
    <text evidence="9">Catalyzes the NADPH-dependent rearrangement and reduction of 1-deoxy-D-xylulose-5-phosphate (DXP) to 2-C-methyl-D-erythritol 4-phosphate (MEP).</text>
</comment>
<comment type="catalytic activity">
    <reaction evidence="8">
        <text>2-C-methyl-D-erythritol 4-phosphate + NADP(+) = 1-deoxy-D-xylulose 5-phosphate + NADPH + H(+)</text>
        <dbReference type="Rhea" id="RHEA:13717"/>
        <dbReference type="ChEBI" id="CHEBI:15378"/>
        <dbReference type="ChEBI" id="CHEBI:57783"/>
        <dbReference type="ChEBI" id="CHEBI:57792"/>
        <dbReference type="ChEBI" id="CHEBI:58262"/>
        <dbReference type="ChEBI" id="CHEBI:58349"/>
        <dbReference type="EC" id="1.1.1.267"/>
    </reaction>
    <physiologicalReaction direction="right-to-left" evidence="8">
        <dbReference type="Rhea" id="RHEA:13719"/>
    </physiologicalReaction>
</comment>
<evidence type="ECO:0000313" key="14">
    <source>
        <dbReference type="Proteomes" id="UP000028864"/>
    </source>
</evidence>
<feature type="binding site" evidence="9">
    <location>
        <position position="142"/>
    </location>
    <ligand>
        <name>NADPH</name>
        <dbReference type="ChEBI" id="CHEBI:57783"/>
    </ligand>
</feature>
<dbReference type="SUPFAM" id="SSF69055">
    <property type="entry name" value="1-deoxy-D-xylulose-5-phosphate reductoisomerase, C-terminal domain"/>
    <property type="match status" value="1"/>
</dbReference>
<feature type="binding site" evidence="9">
    <location>
        <position position="220"/>
    </location>
    <ligand>
        <name>1-deoxy-D-xylulose 5-phosphate</name>
        <dbReference type="ChEBI" id="CHEBI:57792"/>
    </ligand>
</feature>
<feature type="binding site" evidence="9">
    <location>
        <position position="314"/>
    </location>
    <ligand>
        <name>Mn(2+)</name>
        <dbReference type="ChEBI" id="CHEBI:29035"/>
    </ligand>
</feature>
<feature type="binding site" evidence="9">
    <location>
        <position position="245"/>
    </location>
    <ligand>
        <name>Mn(2+)</name>
        <dbReference type="ChEBI" id="CHEBI:29035"/>
    </ligand>
</feature>
<feature type="binding site" evidence="9">
    <location>
        <position position="145"/>
    </location>
    <ligand>
        <name>NADPH</name>
        <dbReference type="ChEBI" id="CHEBI:57783"/>
    </ligand>
</feature>
<comment type="cofactor">
    <cofactor evidence="9">
        <name>Mg(2+)</name>
        <dbReference type="ChEBI" id="CHEBI:18420"/>
    </cofactor>
    <cofactor evidence="9">
        <name>Mn(2+)</name>
        <dbReference type="ChEBI" id="CHEBI:29035"/>
    </cofactor>
</comment>
<protein>
    <recommendedName>
        <fullName evidence="9">1-deoxy-D-xylulose 5-phosphate reductoisomerase</fullName>
        <shortName evidence="9">DXP reductoisomerase</shortName>
        <ecNumber evidence="9">1.1.1.267</ecNumber>
    </recommendedName>
    <alternativeName>
        <fullName evidence="9">1-deoxyxylulose-5-phosphate reductoisomerase</fullName>
    </alternativeName>
    <alternativeName>
        <fullName evidence="9">2-C-methyl-D-erythritol 4-phosphate synthase</fullName>
    </alternativeName>
</protein>
<comment type="similarity">
    <text evidence="2 9">Belongs to the DXR family.</text>
</comment>
<keyword evidence="5 9" id="KW-0560">Oxidoreductase</keyword>
<evidence type="ECO:0000256" key="2">
    <source>
        <dbReference type="ARBA" id="ARBA00006825"/>
    </source>
</evidence>
<keyword evidence="6 9" id="KW-0464">Manganese</keyword>
<feature type="binding site" evidence="9">
    <location>
        <position position="243"/>
    </location>
    <ligand>
        <name>Mn(2+)</name>
        <dbReference type="ChEBI" id="CHEBI:29035"/>
    </ligand>
</feature>
<dbReference type="Pfam" id="PF13288">
    <property type="entry name" value="DXPR_C"/>
    <property type="match status" value="1"/>
</dbReference>
<dbReference type="GO" id="GO:0030145">
    <property type="term" value="F:manganese ion binding"/>
    <property type="evidence" value="ECO:0007669"/>
    <property type="project" value="TreeGrafter"/>
</dbReference>
<feature type="binding site" evidence="9">
    <location>
        <position position="117"/>
    </location>
    <ligand>
        <name>NADPH</name>
        <dbReference type="ChEBI" id="CHEBI:57783"/>
    </ligand>
</feature>
<evidence type="ECO:0000256" key="4">
    <source>
        <dbReference type="ARBA" id="ARBA00022857"/>
    </source>
</evidence>
<feature type="binding site" evidence="9">
    <location>
        <position position="298"/>
    </location>
    <ligand>
        <name>NADPH</name>
        <dbReference type="ChEBI" id="CHEBI:57783"/>
    </ligand>
</feature>
<dbReference type="EC" id="1.1.1.267" evidence="9"/>
<evidence type="ECO:0000259" key="12">
    <source>
        <dbReference type="Pfam" id="PF13288"/>
    </source>
</evidence>
<dbReference type="NCBIfam" id="TIGR00243">
    <property type="entry name" value="Dxr"/>
    <property type="match status" value="1"/>
</dbReference>
<reference evidence="13" key="1">
    <citation type="submission" date="2014-05" db="EMBL/GenBank/DDBJ databases">
        <authorList>
            <person name="Urmite Genomes"/>
        </authorList>
    </citation>
    <scope>NUCLEOTIDE SEQUENCE</scope>
    <source>
        <strain evidence="13">DSM 44074</strain>
    </source>
</reference>
<dbReference type="SUPFAM" id="SSF55347">
    <property type="entry name" value="Glyceraldehyde-3-phosphate dehydrogenase-like, C-terminal domain"/>
    <property type="match status" value="1"/>
</dbReference>
<evidence type="ECO:0000256" key="5">
    <source>
        <dbReference type="ARBA" id="ARBA00023002"/>
    </source>
</evidence>
<comment type="pathway">
    <text evidence="1 9">Isoprenoid biosynthesis; isopentenyl diphosphate biosynthesis via DXP pathway; isopentenyl diphosphate from 1-deoxy-D-xylulose 5-phosphate: step 1/6.</text>
</comment>
<dbReference type="InterPro" id="IPR013512">
    <property type="entry name" value="DXP_reductoisomerase_N"/>
</dbReference>
<feature type="binding site" evidence="9">
    <location>
        <position position="118"/>
    </location>
    <ligand>
        <name>NADPH</name>
        <dbReference type="ChEBI" id="CHEBI:57783"/>
    </ligand>
</feature>
<dbReference type="FunFam" id="3.40.50.720:FF:000045">
    <property type="entry name" value="1-deoxy-D-xylulose 5-phosphate reductoisomerase"/>
    <property type="match status" value="1"/>
</dbReference>
<keyword evidence="3 9" id="KW-0479">Metal-binding</keyword>
<keyword evidence="7 9" id="KW-0414">Isoprene biosynthesis</keyword>
<reference evidence="13" key="2">
    <citation type="submission" date="2015-09" db="EMBL/GenBank/DDBJ databases">
        <title>Draft genome sequence of Mycobacterium neoaurum DSM 44074.</title>
        <authorList>
            <person name="Croce O."/>
            <person name="Robert C."/>
            <person name="Raoult D."/>
            <person name="Drancourt M."/>
        </authorList>
    </citation>
    <scope>NUCLEOTIDE SEQUENCE</scope>
    <source>
        <strain evidence="13">DSM 44074</strain>
    </source>
</reference>
<feature type="binding site" evidence="9">
    <location>
        <position position="219"/>
    </location>
    <ligand>
        <name>NADPH</name>
        <dbReference type="ChEBI" id="CHEBI:57783"/>
    </ligand>
</feature>
<sequence>MLEVVSGAAIDEVIEEIEELASLALLSTDEEPPEQADSPSAATAANPANAMRCWWVNVMRLNFLVGGWLVPTRLALHRSFGAHRGPDGSTPEFVSGRGTMVGVSSDRRRVLILGSTGSIGTQALDVIAANPDSFEVVGLAAGGGNAELLARQAAETGVTNVAVADPEAPIEARYRGPEAATRLVEDTDADVVLNALVGALGLKPTLAALHSGARLALANKESLVAGGPLALAAAAPGQIVPVDSEHSALAQCLRGGTADEVASLVLTASGGPFRGWSAQALEDVTPEQAGAHPTWSMGPMNTLNSATLVNKGLELIETHLLFGVDYDRIEVVVHPQSIVHSMVTFTDGSTLAQASPPDMKLPIALALGWPARVPGAAAACDWSTASTWTFEPLDASVFPAVDLAREAGRRGGSLTAVYNAANEEAAAAFLDGRIRFPAIVRTVADVLHAADQWAAQPATVEEILEAQDWARARAGSAIDREVVGSR</sequence>
<feature type="domain" description="DXP reductoisomerase C-terminal" evidence="12">
    <location>
        <begin position="355"/>
        <end position="472"/>
    </location>
</feature>
<evidence type="ECO:0000259" key="11">
    <source>
        <dbReference type="Pfam" id="PF08436"/>
    </source>
</evidence>
<feature type="binding site" evidence="9">
    <location>
        <position position="305"/>
    </location>
    <ligand>
        <name>1-deoxy-D-xylulose 5-phosphate</name>
        <dbReference type="ChEBI" id="CHEBI:57792"/>
    </ligand>
</feature>
<feature type="binding site" evidence="9">
    <location>
        <position position="311"/>
    </location>
    <ligand>
        <name>1-deoxy-D-xylulose 5-phosphate</name>
        <dbReference type="ChEBI" id="CHEBI:57792"/>
    </ligand>
</feature>
<dbReference type="HAMAP" id="MF_00183">
    <property type="entry name" value="DXP_reductoisom"/>
    <property type="match status" value="1"/>
</dbReference>
<evidence type="ECO:0000256" key="8">
    <source>
        <dbReference type="ARBA" id="ARBA00048543"/>
    </source>
</evidence>
<feature type="binding site" evidence="9">
    <location>
        <position position="116"/>
    </location>
    <ligand>
        <name>NADPH</name>
        <dbReference type="ChEBI" id="CHEBI:57783"/>
    </ligand>
</feature>
<feature type="binding site" evidence="9">
    <location>
        <position position="310"/>
    </location>
    <ligand>
        <name>1-deoxy-D-xylulose 5-phosphate</name>
        <dbReference type="ChEBI" id="CHEBI:57792"/>
    </ligand>
</feature>
<evidence type="ECO:0000256" key="6">
    <source>
        <dbReference type="ARBA" id="ARBA00023211"/>
    </source>
</evidence>
<evidence type="ECO:0000259" key="10">
    <source>
        <dbReference type="Pfam" id="PF02670"/>
    </source>
</evidence>
<dbReference type="Pfam" id="PF02670">
    <property type="entry name" value="DXP_reductoisom"/>
    <property type="match status" value="1"/>
</dbReference>
<dbReference type="SUPFAM" id="SSF51735">
    <property type="entry name" value="NAD(P)-binding Rossmann-fold domains"/>
    <property type="match status" value="1"/>
</dbReference>
<evidence type="ECO:0000256" key="7">
    <source>
        <dbReference type="ARBA" id="ARBA00023229"/>
    </source>
</evidence>
<feature type="binding site" evidence="9">
    <location>
        <position position="269"/>
    </location>
    <ligand>
        <name>1-deoxy-D-xylulose 5-phosphate</name>
        <dbReference type="ChEBI" id="CHEBI:57792"/>
    </ligand>
</feature>
<dbReference type="Gene3D" id="3.40.50.720">
    <property type="entry name" value="NAD(P)-binding Rossmann-like Domain"/>
    <property type="match status" value="1"/>
</dbReference>
<feature type="binding site" evidence="9">
    <location>
        <position position="245"/>
    </location>
    <ligand>
        <name>1-deoxy-D-xylulose 5-phosphate</name>
        <dbReference type="ChEBI" id="CHEBI:57792"/>
    </ligand>
</feature>
<dbReference type="EMBL" id="LK021337">
    <property type="protein sequence ID" value="CDQ43054.1"/>
    <property type="molecule type" value="Genomic_DNA"/>
</dbReference>
<dbReference type="InterPro" id="IPR036169">
    <property type="entry name" value="DXPR_C_sf"/>
</dbReference>
<dbReference type="GO" id="GO:0051484">
    <property type="term" value="P:isopentenyl diphosphate biosynthetic process, methylerythritol 4-phosphate pathway involved in terpenoid biosynthetic process"/>
    <property type="evidence" value="ECO:0007669"/>
    <property type="project" value="UniProtKB-ARBA"/>
</dbReference>
<organism evidence="13 14">
    <name type="scientific">Mycolicibacterium neoaurum</name>
    <name type="common">Mycobacterium neoaurum</name>
    <dbReference type="NCBI Taxonomy" id="1795"/>
    <lineage>
        <taxon>Bacteria</taxon>
        <taxon>Bacillati</taxon>
        <taxon>Actinomycetota</taxon>
        <taxon>Actinomycetes</taxon>
        <taxon>Mycobacteriales</taxon>
        <taxon>Mycobacteriaceae</taxon>
        <taxon>Mycolicibacterium</taxon>
    </lineage>
</organism>
<dbReference type="Proteomes" id="UP000028864">
    <property type="component" value="Unassembled WGS sequence"/>
</dbReference>
<dbReference type="PANTHER" id="PTHR30525">
    <property type="entry name" value="1-DEOXY-D-XYLULOSE 5-PHOSPHATE REDUCTOISOMERASE"/>
    <property type="match status" value="1"/>
</dbReference>
<accession>A0AAV2WFV2</accession>
<dbReference type="Gene3D" id="1.10.1740.10">
    <property type="match status" value="1"/>
</dbReference>